<reference evidence="1" key="1">
    <citation type="submission" date="2019-02" db="EMBL/GenBank/DDBJ databases">
        <authorList>
            <person name="Gruber-Vodicka R. H."/>
            <person name="Seah K. B. B."/>
        </authorList>
    </citation>
    <scope>NUCLEOTIDE SEQUENCE</scope>
    <source>
        <strain evidence="1">BECK_BZ106</strain>
    </source>
</reference>
<accession>A0A450TRP2</accession>
<protein>
    <submittedName>
        <fullName evidence="1">Uncharacterized protein</fullName>
    </submittedName>
</protein>
<dbReference type="EMBL" id="CAADFD010000205">
    <property type="protein sequence ID" value="VFJ71009.1"/>
    <property type="molecule type" value="Genomic_DNA"/>
</dbReference>
<dbReference type="AlphaFoldDB" id="A0A450TRP2"/>
<proteinExistence type="predicted"/>
<sequence length="32" mass="3690">MKVHKNLLIINKLLITTKSTFLKKVGIFHPRG</sequence>
<gene>
    <name evidence="1" type="ORF">BECKFW1821B_GA0114236_12052</name>
</gene>
<evidence type="ECO:0000313" key="1">
    <source>
        <dbReference type="EMBL" id="VFJ71009.1"/>
    </source>
</evidence>
<organism evidence="1">
    <name type="scientific">Candidatus Kentrum sp. FW</name>
    <dbReference type="NCBI Taxonomy" id="2126338"/>
    <lineage>
        <taxon>Bacteria</taxon>
        <taxon>Pseudomonadati</taxon>
        <taxon>Pseudomonadota</taxon>
        <taxon>Gammaproteobacteria</taxon>
        <taxon>Candidatus Kentrum</taxon>
    </lineage>
</organism>
<name>A0A450TRP2_9GAMM</name>